<reference evidence="6 7" key="1">
    <citation type="submission" date="2023-07" db="EMBL/GenBank/DDBJ databases">
        <title>Sequencing the genomes of 1000 actinobacteria strains.</title>
        <authorList>
            <person name="Klenk H.-P."/>
        </authorList>
    </citation>
    <scope>NUCLEOTIDE SEQUENCE [LARGE SCALE GENOMIC DNA]</scope>
    <source>
        <strain evidence="6 7">DSM 19426</strain>
    </source>
</reference>
<accession>A0ABU2C1H0</accession>
<dbReference type="EMBL" id="JAVDYG010000001">
    <property type="protein sequence ID" value="MDR7364514.1"/>
    <property type="molecule type" value="Genomic_DNA"/>
</dbReference>
<evidence type="ECO:0000313" key="6">
    <source>
        <dbReference type="EMBL" id="MDR7364514.1"/>
    </source>
</evidence>
<dbReference type="RefSeq" id="WP_310306232.1">
    <property type="nucleotide sequence ID" value="NZ_BAAAPS010000006.1"/>
</dbReference>
<dbReference type="PROSITE" id="PS50921">
    <property type="entry name" value="ANTAR"/>
    <property type="match status" value="1"/>
</dbReference>
<keyword evidence="4" id="KW-0804">Transcription</keyword>
<feature type="domain" description="ANTAR" evidence="5">
    <location>
        <begin position="177"/>
        <end position="238"/>
    </location>
</feature>
<gene>
    <name evidence="6" type="ORF">J2S63_004067</name>
</gene>
<dbReference type="Pfam" id="PF03861">
    <property type="entry name" value="ANTAR"/>
    <property type="match status" value="1"/>
</dbReference>
<dbReference type="PIRSF" id="PIRSF036625">
    <property type="entry name" value="GAF_ANTAR"/>
    <property type="match status" value="1"/>
</dbReference>
<dbReference type="SUPFAM" id="SSF55781">
    <property type="entry name" value="GAF domain-like"/>
    <property type="match status" value="1"/>
</dbReference>
<dbReference type="InterPro" id="IPR011006">
    <property type="entry name" value="CheY-like_superfamily"/>
</dbReference>
<evidence type="ECO:0000256" key="3">
    <source>
        <dbReference type="ARBA" id="ARBA00023015"/>
    </source>
</evidence>
<organism evidence="6 7">
    <name type="scientific">Nocardioides marmoribigeumensis</name>
    <dbReference type="NCBI Taxonomy" id="433649"/>
    <lineage>
        <taxon>Bacteria</taxon>
        <taxon>Bacillati</taxon>
        <taxon>Actinomycetota</taxon>
        <taxon>Actinomycetes</taxon>
        <taxon>Propionibacteriales</taxon>
        <taxon>Nocardioidaceae</taxon>
        <taxon>Nocardioides</taxon>
    </lineage>
</organism>
<comment type="caution">
    <text evidence="6">The sequence shown here is derived from an EMBL/GenBank/DDBJ whole genome shotgun (WGS) entry which is preliminary data.</text>
</comment>
<sequence>MRDEDETEAEERDPRWAQVARLVVGVISDSDHGDDLGTVLTRLIRELVDVLPAGEAGLLLLDDDQHPGLAAATDTAAHRLEVQQLTTGEGPCIEAIHTGRLVLVTDLERPARFPDLAGAAVADGFRSILAVPMRANADLLGCVNFFFRSPQVSDDAARRAQDVVDVVALSIATREQLHDATQLADQLARALQSRIVIEQAKGVLAERLDVSLDEAFGVMRRFARTRRMALPVLARKVVSRQIAIAEVLEDLV</sequence>
<dbReference type="Gene3D" id="3.30.450.40">
    <property type="match status" value="1"/>
</dbReference>
<dbReference type="Proteomes" id="UP001183648">
    <property type="component" value="Unassembled WGS sequence"/>
</dbReference>
<dbReference type="SMART" id="SM01012">
    <property type="entry name" value="ANTAR"/>
    <property type="match status" value="1"/>
</dbReference>
<evidence type="ECO:0000256" key="4">
    <source>
        <dbReference type="ARBA" id="ARBA00023163"/>
    </source>
</evidence>
<dbReference type="InterPro" id="IPR005561">
    <property type="entry name" value="ANTAR"/>
</dbReference>
<dbReference type="SUPFAM" id="SSF52172">
    <property type="entry name" value="CheY-like"/>
    <property type="match status" value="1"/>
</dbReference>
<keyword evidence="7" id="KW-1185">Reference proteome</keyword>
<protein>
    <submittedName>
        <fullName evidence="6">GAF domain-containing protein</fullName>
    </submittedName>
</protein>
<keyword evidence="3" id="KW-0805">Transcription regulation</keyword>
<dbReference type="Pfam" id="PF13185">
    <property type="entry name" value="GAF_2"/>
    <property type="match status" value="1"/>
</dbReference>
<dbReference type="InterPro" id="IPR029016">
    <property type="entry name" value="GAF-like_dom_sf"/>
</dbReference>
<evidence type="ECO:0000256" key="1">
    <source>
        <dbReference type="ARBA" id="ARBA00022679"/>
    </source>
</evidence>
<evidence type="ECO:0000256" key="2">
    <source>
        <dbReference type="ARBA" id="ARBA00022777"/>
    </source>
</evidence>
<name>A0ABU2C1H0_9ACTN</name>
<evidence type="ECO:0000259" key="5">
    <source>
        <dbReference type="PROSITE" id="PS50921"/>
    </source>
</evidence>
<dbReference type="SMART" id="SM00065">
    <property type="entry name" value="GAF"/>
    <property type="match status" value="1"/>
</dbReference>
<dbReference type="InterPro" id="IPR012074">
    <property type="entry name" value="GAF_ANTAR"/>
</dbReference>
<dbReference type="InterPro" id="IPR003018">
    <property type="entry name" value="GAF"/>
</dbReference>
<evidence type="ECO:0000313" key="7">
    <source>
        <dbReference type="Proteomes" id="UP001183648"/>
    </source>
</evidence>
<dbReference type="Gene3D" id="1.10.10.10">
    <property type="entry name" value="Winged helix-like DNA-binding domain superfamily/Winged helix DNA-binding domain"/>
    <property type="match status" value="1"/>
</dbReference>
<keyword evidence="1" id="KW-0808">Transferase</keyword>
<dbReference type="InterPro" id="IPR036388">
    <property type="entry name" value="WH-like_DNA-bd_sf"/>
</dbReference>
<proteinExistence type="predicted"/>
<keyword evidence="2" id="KW-0418">Kinase</keyword>